<dbReference type="EMBL" id="QOKY01000148">
    <property type="protein sequence ID" value="RMZ56333.1"/>
    <property type="molecule type" value="Genomic_DNA"/>
</dbReference>
<name>A0A3M7L0M2_AUXPR</name>
<evidence type="ECO:0000313" key="2">
    <source>
        <dbReference type="Proteomes" id="UP000279271"/>
    </source>
</evidence>
<dbReference type="Proteomes" id="UP000279271">
    <property type="component" value="Unassembled WGS sequence"/>
</dbReference>
<sequence>PPPPFPPPSPPVVLPVLTGVANQDRTNTFTVTASGYFLGDINVYKDTYLQYTWVPATKTMTVYTITPPSTYASGHVSVWYVDVYDANNVHIGKSNSVTLTTP</sequence>
<gene>
    <name evidence="1" type="ORF">APUTEX25_003493</name>
</gene>
<comment type="caution">
    <text evidence="1">The sequence shown here is derived from an EMBL/GenBank/DDBJ whole genome shotgun (WGS) entry which is preliminary data.</text>
</comment>
<proteinExistence type="predicted"/>
<reference evidence="2" key="1">
    <citation type="journal article" date="2018" name="Algal Res.">
        <title>Characterization of plant carbon substrate utilization by Auxenochlorella protothecoides.</title>
        <authorList>
            <person name="Vogler B.W."/>
            <person name="Starkenburg S.R."/>
            <person name="Sudasinghe N."/>
            <person name="Schambach J.Y."/>
            <person name="Rollin J.A."/>
            <person name="Pattathil S."/>
            <person name="Barry A.N."/>
        </authorList>
    </citation>
    <scope>NUCLEOTIDE SEQUENCE [LARGE SCALE GENOMIC DNA]</scope>
    <source>
        <strain evidence="2">UTEX 25</strain>
    </source>
</reference>
<feature type="non-terminal residue" evidence="1">
    <location>
        <position position="1"/>
    </location>
</feature>
<organism evidence="1 2">
    <name type="scientific">Auxenochlorella protothecoides</name>
    <name type="common">Green microalga</name>
    <name type="synonym">Chlorella protothecoides</name>
    <dbReference type="NCBI Taxonomy" id="3075"/>
    <lineage>
        <taxon>Eukaryota</taxon>
        <taxon>Viridiplantae</taxon>
        <taxon>Chlorophyta</taxon>
        <taxon>core chlorophytes</taxon>
        <taxon>Trebouxiophyceae</taxon>
        <taxon>Chlorellales</taxon>
        <taxon>Chlorellaceae</taxon>
        <taxon>Auxenochlorella</taxon>
    </lineage>
</organism>
<accession>A0A3M7L0M2</accession>
<dbReference type="AlphaFoldDB" id="A0A3M7L0M2"/>
<evidence type="ECO:0000313" key="1">
    <source>
        <dbReference type="EMBL" id="RMZ56333.1"/>
    </source>
</evidence>
<protein>
    <submittedName>
        <fullName evidence="1">Uncharacterized protein</fullName>
    </submittedName>
</protein>